<dbReference type="InterPro" id="IPR035969">
    <property type="entry name" value="Rab-GAP_TBC_sf"/>
</dbReference>
<dbReference type="Gene3D" id="1.10.10.750">
    <property type="entry name" value="Ypt/Rab-GAP domain of gyp1p, domain 1"/>
    <property type="match status" value="1"/>
</dbReference>
<evidence type="ECO:0000313" key="2">
    <source>
        <dbReference type="EMBL" id="OTF69792.1"/>
    </source>
</evidence>
<dbReference type="GO" id="GO:0031267">
    <property type="term" value="F:small GTPase binding"/>
    <property type="evidence" value="ECO:0007669"/>
    <property type="project" value="TreeGrafter"/>
</dbReference>
<dbReference type="Proteomes" id="UP000194236">
    <property type="component" value="Unassembled WGS sequence"/>
</dbReference>
<comment type="caution">
    <text evidence="2">The sequence shown here is derived from an EMBL/GenBank/DDBJ whole genome shotgun (WGS) entry which is preliminary data.</text>
</comment>
<dbReference type="PANTHER" id="PTHR47219:SF6">
    <property type="entry name" value="RAB GTPASE-ACTIVATING PROTEIN 1"/>
    <property type="match status" value="1"/>
</dbReference>
<dbReference type="OrthoDB" id="17687at2759"/>
<dbReference type="EMBL" id="MUJZ01068805">
    <property type="protein sequence ID" value="OTF69792.1"/>
    <property type="molecule type" value="Genomic_DNA"/>
</dbReference>
<dbReference type="InterPro" id="IPR000195">
    <property type="entry name" value="Rab-GAP-TBC_dom"/>
</dbReference>
<dbReference type="SUPFAM" id="SSF47923">
    <property type="entry name" value="Ypt/Rab-GAP domain of gyp1p"/>
    <property type="match status" value="1"/>
</dbReference>
<keyword evidence="3" id="KW-1185">Reference proteome</keyword>
<feature type="non-terminal residue" evidence="2">
    <location>
        <position position="1"/>
    </location>
</feature>
<gene>
    <name evidence="2" type="ORF">BLA29_015207</name>
</gene>
<feature type="non-terminal residue" evidence="2">
    <location>
        <position position="92"/>
    </location>
</feature>
<dbReference type="PROSITE" id="PS50086">
    <property type="entry name" value="TBC_RABGAP"/>
    <property type="match status" value="1"/>
</dbReference>
<dbReference type="Gene3D" id="1.10.8.270">
    <property type="entry name" value="putative rabgap domain of human tbc1 domain family member 14 like domains"/>
    <property type="match status" value="1"/>
</dbReference>
<evidence type="ECO:0000259" key="1">
    <source>
        <dbReference type="PROSITE" id="PS50086"/>
    </source>
</evidence>
<dbReference type="GO" id="GO:0005096">
    <property type="term" value="F:GTPase activator activity"/>
    <property type="evidence" value="ECO:0007669"/>
    <property type="project" value="TreeGrafter"/>
</dbReference>
<name>A0A1Y3AMW8_EURMA</name>
<proteinExistence type="predicted"/>
<dbReference type="InterPro" id="IPR050302">
    <property type="entry name" value="Rab_GAP_TBC_domain"/>
</dbReference>
<dbReference type="AlphaFoldDB" id="A0A1Y3AMW8"/>
<sequence length="92" mass="10747">KLNLWQLHFIEYGRGITCYRVAKTRDLILQGIPDELRNELWLLYSGAINEKETNPGYYEELVENSMAVQNVASDEIERDLHRSLPEHPAFQS</sequence>
<organism evidence="2 3">
    <name type="scientific">Euroglyphus maynei</name>
    <name type="common">Mayne's house dust mite</name>
    <dbReference type="NCBI Taxonomy" id="6958"/>
    <lineage>
        <taxon>Eukaryota</taxon>
        <taxon>Metazoa</taxon>
        <taxon>Ecdysozoa</taxon>
        <taxon>Arthropoda</taxon>
        <taxon>Chelicerata</taxon>
        <taxon>Arachnida</taxon>
        <taxon>Acari</taxon>
        <taxon>Acariformes</taxon>
        <taxon>Sarcoptiformes</taxon>
        <taxon>Astigmata</taxon>
        <taxon>Psoroptidia</taxon>
        <taxon>Analgoidea</taxon>
        <taxon>Pyroglyphidae</taxon>
        <taxon>Pyroglyphinae</taxon>
        <taxon>Euroglyphus</taxon>
    </lineage>
</organism>
<reference evidence="2 3" key="1">
    <citation type="submission" date="2017-03" db="EMBL/GenBank/DDBJ databases">
        <title>Genome Survey of Euroglyphus maynei.</title>
        <authorList>
            <person name="Arlian L.G."/>
            <person name="Morgan M.S."/>
            <person name="Rider S.D."/>
        </authorList>
    </citation>
    <scope>NUCLEOTIDE SEQUENCE [LARGE SCALE GENOMIC DNA]</scope>
    <source>
        <strain evidence="2">Arlian Lab</strain>
        <tissue evidence="2">Whole body</tissue>
    </source>
</reference>
<protein>
    <recommendedName>
        <fullName evidence="1">Rab-GAP TBC domain-containing protein</fullName>
    </recommendedName>
</protein>
<feature type="domain" description="Rab-GAP TBC" evidence="1">
    <location>
        <begin position="31"/>
        <end position="92"/>
    </location>
</feature>
<accession>A0A1Y3AMW8</accession>
<dbReference type="PANTHER" id="PTHR47219">
    <property type="entry name" value="RAB GTPASE-ACTIVATING PROTEIN 1-LIKE"/>
    <property type="match status" value="1"/>
</dbReference>
<evidence type="ECO:0000313" key="3">
    <source>
        <dbReference type="Proteomes" id="UP000194236"/>
    </source>
</evidence>